<accession>A0A5C1A509</accession>
<evidence type="ECO:0000313" key="1">
    <source>
        <dbReference type="EMBL" id="QEL13423.1"/>
    </source>
</evidence>
<dbReference type="EMBL" id="CP042425">
    <property type="protein sequence ID" value="QEL13423.1"/>
    <property type="molecule type" value="Genomic_DNA"/>
</dbReference>
<protein>
    <submittedName>
        <fullName evidence="1">Uncharacterized protein</fullName>
    </submittedName>
</protein>
<dbReference type="AlphaFoldDB" id="A0A5C1A509"/>
<dbReference type="RefSeq" id="WP_149108397.1">
    <property type="nucleotide sequence ID" value="NZ_CP042425.1"/>
</dbReference>
<reference evidence="2" key="1">
    <citation type="submission" date="2019-08" db="EMBL/GenBank/DDBJ databases">
        <title>Limnoglobus roseus gen. nov., sp. nov., a novel freshwater planctomycete with a giant genome from the family Gemmataceae.</title>
        <authorList>
            <person name="Kulichevskaya I.S."/>
            <person name="Naumoff D.G."/>
            <person name="Miroshnikov K."/>
            <person name="Ivanova A."/>
            <person name="Philippov D.A."/>
            <person name="Hakobyan A."/>
            <person name="Rijpstra I.C."/>
            <person name="Sinninghe Damste J.S."/>
            <person name="Liesack W."/>
            <person name="Dedysh S.N."/>
        </authorList>
    </citation>
    <scope>NUCLEOTIDE SEQUENCE [LARGE SCALE GENOMIC DNA]</scope>
    <source>
        <strain evidence="2">PX52</strain>
    </source>
</reference>
<dbReference type="OrthoDB" id="290312at2"/>
<keyword evidence="2" id="KW-1185">Reference proteome</keyword>
<dbReference type="Proteomes" id="UP000324974">
    <property type="component" value="Chromosome"/>
</dbReference>
<evidence type="ECO:0000313" key="2">
    <source>
        <dbReference type="Proteomes" id="UP000324974"/>
    </source>
</evidence>
<name>A0A5C1A509_9BACT</name>
<organism evidence="1 2">
    <name type="scientific">Limnoglobus roseus</name>
    <dbReference type="NCBI Taxonomy" id="2598579"/>
    <lineage>
        <taxon>Bacteria</taxon>
        <taxon>Pseudomonadati</taxon>
        <taxon>Planctomycetota</taxon>
        <taxon>Planctomycetia</taxon>
        <taxon>Gemmatales</taxon>
        <taxon>Gemmataceae</taxon>
        <taxon>Limnoglobus</taxon>
    </lineage>
</organism>
<dbReference type="KEGG" id="lrs:PX52LOC_00278"/>
<proteinExistence type="predicted"/>
<sequence length="89" mass="9622">MDETNASAVAVDEPADPVAGIRSHILTALGRPPDLLRVHVAKLWKNTYRANVFVGTTLASAQLSHSFFVTTTDAGQFLSATPPLRRVYT</sequence>
<gene>
    <name evidence="1" type="ORF">PX52LOC_00278</name>
</gene>